<keyword evidence="3 5" id="KW-1133">Transmembrane helix</keyword>
<dbReference type="EMBL" id="SRXT01000009">
    <property type="protein sequence ID" value="TGX49122.1"/>
    <property type="molecule type" value="Genomic_DNA"/>
</dbReference>
<comment type="caution">
    <text evidence="6">The sequence shown here is derived from an EMBL/GenBank/DDBJ whole genome shotgun (WGS) entry which is preliminary data.</text>
</comment>
<dbReference type="OrthoDB" id="7595779at2"/>
<evidence type="ECO:0000313" key="6">
    <source>
        <dbReference type="EMBL" id="TGX49122.1"/>
    </source>
</evidence>
<comment type="subcellular location">
    <subcellularLocation>
        <location evidence="1">Membrane</location>
        <topology evidence="1">Multi-pass membrane protein</topology>
    </subcellularLocation>
</comment>
<protein>
    <recommendedName>
        <fullName evidence="8">DoxX family protein</fullName>
    </recommendedName>
</protein>
<name>A0A4V3QY74_9SPHN</name>
<accession>A0A4V3QY74</accession>
<dbReference type="GO" id="GO:0016020">
    <property type="term" value="C:membrane"/>
    <property type="evidence" value="ECO:0007669"/>
    <property type="project" value="UniProtKB-SubCell"/>
</dbReference>
<keyword evidence="4 5" id="KW-0472">Membrane</keyword>
<organism evidence="6 7">
    <name type="scientific">Sphingomonas gei</name>
    <dbReference type="NCBI Taxonomy" id="1395960"/>
    <lineage>
        <taxon>Bacteria</taxon>
        <taxon>Pseudomonadati</taxon>
        <taxon>Pseudomonadota</taxon>
        <taxon>Alphaproteobacteria</taxon>
        <taxon>Sphingomonadales</taxon>
        <taxon>Sphingomonadaceae</taxon>
        <taxon>Sphingomonas</taxon>
    </lineage>
</organism>
<evidence type="ECO:0000256" key="3">
    <source>
        <dbReference type="ARBA" id="ARBA00022989"/>
    </source>
</evidence>
<evidence type="ECO:0000256" key="1">
    <source>
        <dbReference type="ARBA" id="ARBA00004141"/>
    </source>
</evidence>
<dbReference type="Pfam" id="PF13564">
    <property type="entry name" value="DoxX_2"/>
    <property type="match status" value="1"/>
</dbReference>
<evidence type="ECO:0000256" key="5">
    <source>
        <dbReference type="SAM" id="Phobius"/>
    </source>
</evidence>
<dbReference type="AlphaFoldDB" id="A0A4V3QY74"/>
<dbReference type="RefSeq" id="WP_135965615.1">
    <property type="nucleotide sequence ID" value="NZ_SRXT01000009.1"/>
</dbReference>
<dbReference type="InterPro" id="IPR032808">
    <property type="entry name" value="DoxX"/>
</dbReference>
<feature type="transmembrane region" description="Helical" evidence="5">
    <location>
        <begin position="88"/>
        <end position="105"/>
    </location>
</feature>
<evidence type="ECO:0000313" key="7">
    <source>
        <dbReference type="Proteomes" id="UP000306147"/>
    </source>
</evidence>
<proteinExistence type="predicted"/>
<keyword evidence="2 5" id="KW-0812">Transmembrane</keyword>
<evidence type="ECO:0008006" key="8">
    <source>
        <dbReference type="Google" id="ProtNLM"/>
    </source>
</evidence>
<dbReference type="Proteomes" id="UP000306147">
    <property type="component" value="Unassembled WGS sequence"/>
</dbReference>
<feature type="transmembrane region" description="Helical" evidence="5">
    <location>
        <begin position="53"/>
        <end position="81"/>
    </location>
</feature>
<reference evidence="6 7" key="1">
    <citation type="submission" date="2019-04" db="EMBL/GenBank/DDBJ databases">
        <title>Sphingomonas psychrotolerans sp. nov., isolated from soil in the Tianshan Mountains, Xinjiang, China.</title>
        <authorList>
            <person name="Luo Y."/>
            <person name="Sheng H."/>
        </authorList>
    </citation>
    <scope>NUCLEOTIDE SEQUENCE [LARGE SCALE GENOMIC DNA]</scope>
    <source>
        <strain evidence="6 7">ZFGT-11</strain>
    </source>
</reference>
<gene>
    <name evidence="6" type="ORF">E5A73_19965</name>
</gene>
<evidence type="ECO:0000256" key="2">
    <source>
        <dbReference type="ARBA" id="ARBA00022692"/>
    </source>
</evidence>
<evidence type="ECO:0000256" key="4">
    <source>
        <dbReference type="ARBA" id="ARBA00023136"/>
    </source>
</evidence>
<sequence>MLHTASIWLLVAAFFGAGLFNAIGTPATRSSFVRWGYPPCWCRVTGGLEMANAALLAFTVTRGAGLILGAVIVAAAALTVLRHREFSHLAPLGLFAALLVAAGMTS</sequence>
<keyword evidence="7" id="KW-1185">Reference proteome</keyword>